<dbReference type="AlphaFoldDB" id="A0A1M7YJ66"/>
<feature type="chain" id="PRO_5012636161" description="Transglycosylase SLT domain-containing protein" evidence="1">
    <location>
        <begin position="23"/>
        <end position="221"/>
    </location>
</feature>
<sequence length="221" mass="25011">MKTTALFFFALVLICFPNMTLADQPGDRFDNNPNLKTDIEMEQEKEPPPTCFAICTTKISEICSDEITKYQQDADGNSPWAVLYEAKICQEYCNSEWNDDVLRCMNKAQKCSSLTWANPYCEEEVDIYEQEPEEELNYSCSAACYKYKVCALKAGGASVDDGNSAYNTCFEECQNWSPETVRCIVNTDTGTGMGCYQMTSCAMKEYSKMIRMMQNGSQLNP</sequence>
<evidence type="ECO:0000313" key="3">
    <source>
        <dbReference type="Proteomes" id="UP000184603"/>
    </source>
</evidence>
<evidence type="ECO:0008006" key="4">
    <source>
        <dbReference type="Google" id="ProtNLM"/>
    </source>
</evidence>
<dbReference type="RefSeq" id="WP_073616191.1">
    <property type="nucleotide sequence ID" value="NZ_FRFE01000038.1"/>
</dbReference>
<protein>
    <recommendedName>
        <fullName evidence="4">Transglycosylase SLT domain-containing protein</fullName>
    </recommendedName>
</protein>
<evidence type="ECO:0000313" key="2">
    <source>
        <dbReference type="EMBL" id="SHO52631.1"/>
    </source>
</evidence>
<dbReference type="Proteomes" id="UP000184603">
    <property type="component" value="Unassembled WGS sequence"/>
</dbReference>
<feature type="signal peptide" evidence="1">
    <location>
        <begin position="1"/>
        <end position="22"/>
    </location>
</feature>
<keyword evidence="3" id="KW-1185">Reference proteome</keyword>
<proteinExistence type="predicted"/>
<reference evidence="2 3" key="1">
    <citation type="submission" date="2016-12" db="EMBL/GenBank/DDBJ databases">
        <authorList>
            <person name="Song W.-J."/>
            <person name="Kurnit D.M."/>
        </authorList>
    </citation>
    <scope>NUCLEOTIDE SEQUENCE [LARGE SCALE GENOMIC DNA]</scope>
    <source>
        <strain evidence="2 3">DSM 18488</strain>
    </source>
</reference>
<gene>
    <name evidence="2" type="ORF">SAMN02745220_04657</name>
</gene>
<name>A0A1M7YJ66_9BACT</name>
<accession>A0A1M7YJ66</accession>
<keyword evidence="1" id="KW-0732">Signal</keyword>
<evidence type="ECO:0000256" key="1">
    <source>
        <dbReference type="SAM" id="SignalP"/>
    </source>
</evidence>
<dbReference type="EMBL" id="FRFE01000038">
    <property type="protein sequence ID" value="SHO52631.1"/>
    <property type="molecule type" value="Genomic_DNA"/>
</dbReference>
<organism evidence="2 3">
    <name type="scientific">Desulfopila aestuarii DSM 18488</name>
    <dbReference type="NCBI Taxonomy" id="1121416"/>
    <lineage>
        <taxon>Bacteria</taxon>
        <taxon>Pseudomonadati</taxon>
        <taxon>Thermodesulfobacteriota</taxon>
        <taxon>Desulfobulbia</taxon>
        <taxon>Desulfobulbales</taxon>
        <taxon>Desulfocapsaceae</taxon>
        <taxon>Desulfopila</taxon>
    </lineage>
</organism>